<sequence>MSRLFGIFGLPWIDGPDSLHLRYEALLCECKQVLNPSTNRQPDLIYLCRYHRLEQFISMLRAIHFRAN</sequence>
<name>A0AAE7P7A2_9CAUD</name>
<organism evidence="1 2">
    <name type="scientific">Yersinia phage PYps16N</name>
    <dbReference type="NCBI Taxonomy" id="2801354"/>
    <lineage>
        <taxon>Viruses</taxon>
        <taxon>Duplodnaviria</taxon>
        <taxon>Heunggongvirae</taxon>
        <taxon>Uroviricota</taxon>
        <taxon>Caudoviricetes</taxon>
        <taxon>Chaseviridae</taxon>
        <taxon>Cleopatravirinae</taxon>
        <taxon>Carltongylesvirus</taxon>
        <taxon>Carltongylesvirus PYps16N</taxon>
    </lineage>
</organism>
<gene>
    <name evidence="1" type="ORF">ORF031</name>
</gene>
<evidence type="ECO:0000313" key="2">
    <source>
        <dbReference type="Proteomes" id="UP000827906"/>
    </source>
</evidence>
<reference evidence="1 2" key="1">
    <citation type="submission" date="2020-10" db="EMBL/GenBank/DDBJ databases">
        <title>Genome of Yersinia pseudotuberculosis phages.</title>
        <authorList>
            <person name="Hammerl J.A."/>
            <person name="Hertwig S."/>
        </authorList>
    </citation>
    <scope>NUCLEOTIDE SEQUENCE [LARGE SCALE GENOMIC DNA]</scope>
</reference>
<accession>A0AAE7P7A2</accession>
<dbReference type="EMBL" id="MW147601">
    <property type="protein sequence ID" value="QQO91204.1"/>
    <property type="molecule type" value="Genomic_DNA"/>
</dbReference>
<dbReference type="Proteomes" id="UP000827906">
    <property type="component" value="Segment"/>
</dbReference>
<keyword evidence="2" id="KW-1185">Reference proteome</keyword>
<protein>
    <submittedName>
        <fullName evidence="1">Uncharacterized protein</fullName>
    </submittedName>
</protein>
<evidence type="ECO:0000313" key="1">
    <source>
        <dbReference type="EMBL" id="QQO91204.1"/>
    </source>
</evidence>
<proteinExistence type="predicted"/>